<gene>
    <name evidence="1" type="ORF">T4A_4070</name>
</gene>
<dbReference type="EMBL" id="JYDR01000648">
    <property type="protein sequence ID" value="KRY64108.1"/>
    <property type="molecule type" value="Genomic_DNA"/>
</dbReference>
<dbReference type="AlphaFoldDB" id="A0A0V1DRD4"/>
<dbReference type="Proteomes" id="UP000054632">
    <property type="component" value="Unassembled WGS sequence"/>
</dbReference>
<sequence length="41" mass="5002">MLVFSRYLETYATRDSQNSLICDLLVLRKWRKTCFQNLDLF</sequence>
<reference evidence="1 2" key="1">
    <citation type="submission" date="2015-01" db="EMBL/GenBank/DDBJ databases">
        <title>Evolution of Trichinella species and genotypes.</title>
        <authorList>
            <person name="Korhonen P.K."/>
            <person name="Edoardo P."/>
            <person name="Giuseppe L.R."/>
            <person name="Gasser R.B."/>
        </authorList>
    </citation>
    <scope>NUCLEOTIDE SEQUENCE [LARGE SCALE GENOMIC DNA]</scope>
    <source>
        <strain evidence="1">ISS13</strain>
    </source>
</reference>
<organism evidence="1 2">
    <name type="scientific">Trichinella pseudospiralis</name>
    <name type="common">Parasitic roundworm</name>
    <dbReference type="NCBI Taxonomy" id="6337"/>
    <lineage>
        <taxon>Eukaryota</taxon>
        <taxon>Metazoa</taxon>
        <taxon>Ecdysozoa</taxon>
        <taxon>Nematoda</taxon>
        <taxon>Enoplea</taxon>
        <taxon>Dorylaimia</taxon>
        <taxon>Trichinellida</taxon>
        <taxon>Trichinellidae</taxon>
        <taxon>Trichinella</taxon>
    </lineage>
</organism>
<name>A0A0V1DRD4_TRIPS</name>
<proteinExistence type="predicted"/>
<evidence type="ECO:0000313" key="1">
    <source>
        <dbReference type="EMBL" id="KRY64108.1"/>
    </source>
</evidence>
<evidence type="ECO:0000313" key="2">
    <source>
        <dbReference type="Proteomes" id="UP000054632"/>
    </source>
</evidence>
<accession>A0A0V1DRD4</accession>
<comment type="caution">
    <text evidence="1">The sequence shown here is derived from an EMBL/GenBank/DDBJ whole genome shotgun (WGS) entry which is preliminary data.</text>
</comment>
<protein>
    <submittedName>
        <fullName evidence="1">Uncharacterized protein</fullName>
    </submittedName>
</protein>